<keyword evidence="2" id="KW-0378">Hydrolase</keyword>
<evidence type="ECO:0000259" key="4">
    <source>
        <dbReference type="Pfam" id="PF01229"/>
    </source>
</evidence>
<evidence type="ECO:0000256" key="2">
    <source>
        <dbReference type="ARBA" id="ARBA00022801"/>
    </source>
</evidence>
<dbReference type="Pfam" id="PF01229">
    <property type="entry name" value="Glyco_hydro_39"/>
    <property type="match status" value="1"/>
</dbReference>
<protein>
    <recommendedName>
        <fullName evidence="4">Glycosyl hydrolases family 39 N-terminal catalytic domain-containing protein</fullName>
    </recommendedName>
</protein>
<name>A0A816F486_9BILA</name>
<organism evidence="6 7">
    <name type="scientific">Rotaria sordida</name>
    <dbReference type="NCBI Taxonomy" id="392033"/>
    <lineage>
        <taxon>Eukaryota</taxon>
        <taxon>Metazoa</taxon>
        <taxon>Spiralia</taxon>
        <taxon>Gnathifera</taxon>
        <taxon>Rotifera</taxon>
        <taxon>Eurotatoria</taxon>
        <taxon>Bdelloidea</taxon>
        <taxon>Philodinida</taxon>
        <taxon>Philodinidae</taxon>
        <taxon>Rotaria</taxon>
    </lineage>
</organism>
<keyword evidence="7" id="KW-1185">Reference proteome</keyword>
<dbReference type="InterPro" id="IPR017853">
    <property type="entry name" value="GH"/>
</dbReference>
<dbReference type="EMBL" id="CAJNOH010009825">
    <property type="protein sequence ID" value="CAF1504175.1"/>
    <property type="molecule type" value="Genomic_DNA"/>
</dbReference>
<dbReference type="Proteomes" id="UP000663870">
    <property type="component" value="Unassembled WGS sequence"/>
</dbReference>
<evidence type="ECO:0000256" key="1">
    <source>
        <dbReference type="ARBA" id="ARBA00008875"/>
    </source>
</evidence>
<reference evidence="6" key="1">
    <citation type="submission" date="2021-02" db="EMBL/GenBank/DDBJ databases">
        <authorList>
            <person name="Nowell W R."/>
        </authorList>
    </citation>
    <scope>NUCLEOTIDE SEQUENCE</scope>
</reference>
<dbReference type="SUPFAM" id="SSF51445">
    <property type="entry name" value="(Trans)glycosidases"/>
    <property type="match status" value="1"/>
</dbReference>
<dbReference type="EMBL" id="CAJNOL010011625">
    <property type="protein sequence ID" value="CAF1656289.1"/>
    <property type="molecule type" value="Genomic_DNA"/>
</dbReference>
<dbReference type="Gene3D" id="3.20.20.80">
    <property type="entry name" value="Glycosidases"/>
    <property type="match status" value="1"/>
</dbReference>
<keyword evidence="3" id="KW-0326">Glycosidase</keyword>
<sequence>MINKLKIGSFEDCCKLYDYPVEALKSINPNLEIGGPALATNESSREFLNRFLEHITNVINYATKQIGTSIDFISFHTKA</sequence>
<gene>
    <name evidence="6" type="ORF">JXQ802_LOCUS55333</name>
    <name evidence="5" type="ORF">PYM288_LOCUS38809</name>
</gene>
<proteinExistence type="inferred from homology"/>
<comment type="caution">
    <text evidence="6">The sequence shown here is derived from an EMBL/GenBank/DDBJ whole genome shotgun (WGS) entry which is preliminary data.</text>
</comment>
<comment type="similarity">
    <text evidence="1">Belongs to the glycosyl hydrolase 39 family.</text>
</comment>
<evidence type="ECO:0000313" key="7">
    <source>
        <dbReference type="Proteomes" id="UP000663870"/>
    </source>
</evidence>
<evidence type="ECO:0000313" key="6">
    <source>
        <dbReference type="EMBL" id="CAF1656289.1"/>
    </source>
</evidence>
<accession>A0A816F486</accession>
<dbReference type="GO" id="GO:0016798">
    <property type="term" value="F:hydrolase activity, acting on glycosyl bonds"/>
    <property type="evidence" value="ECO:0007669"/>
    <property type="project" value="UniProtKB-KW"/>
</dbReference>
<evidence type="ECO:0000313" key="5">
    <source>
        <dbReference type="EMBL" id="CAF1504175.1"/>
    </source>
</evidence>
<dbReference type="AlphaFoldDB" id="A0A816F486"/>
<dbReference type="InterPro" id="IPR049166">
    <property type="entry name" value="GH39_cat"/>
</dbReference>
<dbReference type="Proteomes" id="UP000663854">
    <property type="component" value="Unassembled WGS sequence"/>
</dbReference>
<feature type="domain" description="Glycosyl hydrolases family 39 N-terminal catalytic" evidence="4">
    <location>
        <begin position="11"/>
        <end position="77"/>
    </location>
</feature>
<evidence type="ECO:0000256" key="3">
    <source>
        <dbReference type="ARBA" id="ARBA00023295"/>
    </source>
</evidence>